<evidence type="ECO:0000313" key="2">
    <source>
        <dbReference type="Proteomes" id="UP000499080"/>
    </source>
</evidence>
<comment type="caution">
    <text evidence="1">The sequence shown here is derived from an EMBL/GenBank/DDBJ whole genome shotgun (WGS) entry which is preliminary data.</text>
</comment>
<dbReference type="Proteomes" id="UP000499080">
    <property type="component" value="Unassembled WGS sequence"/>
</dbReference>
<reference evidence="1 2" key="1">
    <citation type="journal article" date="2019" name="Sci. Rep.">
        <title>Orb-weaving spider Araneus ventricosus genome elucidates the spidroin gene catalogue.</title>
        <authorList>
            <person name="Kono N."/>
            <person name="Nakamura H."/>
            <person name="Ohtoshi R."/>
            <person name="Moran D.A.P."/>
            <person name="Shinohara A."/>
            <person name="Yoshida Y."/>
            <person name="Fujiwara M."/>
            <person name="Mori M."/>
            <person name="Tomita M."/>
            <person name="Arakawa K."/>
        </authorList>
    </citation>
    <scope>NUCLEOTIDE SEQUENCE [LARGE SCALE GENOMIC DNA]</scope>
</reference>
<gene>
    <name evidence="1" type="ORF">AVEN_198144_1</name>
</gene>
<sequence>MHEAETKVYYDHAMDIVSQADEIDDLSTVTVKLGGFHLLMSSMGTVGILPEDRVNCDSADELGENSVRGIVGKRFANVTLKRKVQVFTPAAMGNTLRVDKDPVVVNPNQLFHRIACITTRSANDLEDCLLYELVPYPQSIFDDVGLRTGLY</sequence>
<dbReference type="EMBL" id="BGPR01003453">
    <property type="protein sequence ID" value="GBM88313.1"/>
    <property type="molecule type" value="Genomic_DNA"/>
</dbReference>
<organism evidence="1 2">
    <name type="scientific">Araneus ventricosus</name>
    <name type="common">Orbweaver spider</name>
    <name type="synonym">Epeira ventricosa</name>
    <dbReference type="NCBI Taxonomy" id="182803"/>
    <lineage>
        <taxon>Eukaryota</taxon>
        <taxon>Metazoa</taxon>
        <taxon>Ecdysozoa</taxon>
        <taxon>Arthropoda</taxon>
        <taxon>Chelicerata</taxon>
        <taxon>Arachnida</taxon>
        <taxon>Araneae</taxon>
        <taxon>Araneomorphae</taxon>
        <taxon>Entelegynae</taxon>
        <taxon>Araneoidea</taxon>
        <taxon>Araneidae</taxon>
        <taxon>Araneus</taxon>
    </lineage>
</organism>
<keyword evidence="2" id="KW-1185">Reference proteome</keyword>
<protein>
    <submittedName>
        <fullName evidence="1">Uncharacterized protein</fullName>
    </submittedName>
</protein>
<accession>A0A4Y2JDD7</accession>
<evidence type="ECO:0000313" key="1">
    <source>
        <dbReference type="EMBL" id="GBM88313.1"/>
    </source>
</evidence>
<dbReference type="AlphaFoldDB" id="A0A4Y2JDD7"/>
<dbReference type="OrthoDB" id="6760986at2759"/>
<proteinExistence type="predicted"/>
<name>A0A4Y2JDD7_ARAVE</name>